<gene>
    <name evidence="1" type="ORF">ACETIH_20945</name>
</gene>
<organism evidence="1 2">
    <name type="scientific">Microvirga arabica</name>
    <dbReference type="NCBI Taxonomy" id="1128671"/>
    <lineage>
        <taxon>Bacteria</taxon>
        <taxon>Pseudomonadati</taxon>
        <taxon>Pseudomonadota</taxon>
        <taxon>Alphaproteobacteria</taxon>
        <taxon>Hyphomicrobiales</taxon>
        <taxon>Methylobacteriaceae</taxon>
        <taxon>Microvirga</taxon>
    </lineage>
</organism>
<comment type="caution">
    <text evidence="1">The sequence shown here is derived from an EMBL/GenBank/DDBJ whole genome shotgun (WGS) entry which is preliminary data.</text>
</comment>
<accession>A0ABV6YD01</accession>
<proteinExistence type="predicted"/>
<evidence type="ECO:0000313" key="1">
    <source>
        <dbReference type="EMBL" id="MFC1459124.1"/>
    </source>
</evidence>
<name>A0ABV6YD01_9HYPH</name>
<evidence type="ECO:0000313" key="2">
    <source>
        <dbReference type="Proteomes" id="UP001593940"/>
    </source>
</evidence>
<sequence>MLEPWIKLTIGTTLLGLEAQSVIALRLSQIALGQGTPAEAQLMMTEKMLAFMDAATTIATGGSAEALVEVYRRRVQANARRLQTA</sequence>
<dbReference type="EMBL" id="JBHOMY010000082">
    <property type="protein sequence ID" value="MFC1459124.1"/>
    <property type="molecule type" value="Genomic_DNA"/>
</dbReference>
<dbReference type="RefSeq" id="WP_377030865.1">
    <property type="nucleotide sequence ID" value="NZ_JBHOMY010000082.1"/>
</dbReference>
<keyword evidence="2" id="KW-1185">Reference proteome</keyword>
<reference evidence="1 2" key="1">
    <citation type="submission" date="2024-09" db="EMBL/GenBank/DDBJ databases">
        <title>Nodulacao em especies de Leguminosae Basais da Amazonia e Caracterizacao dos Rizobios e Bacterias Associadas aos Nodulos.</title>
        <authorList>
            <person name="Jambeiro I.C.A."/>
            <person name="Lopes I.S."/>
            <person name="Aguiar E.R.G.R."/>
            <person name="Santos A.F.J."/>
            <person name="Dos Santos J.M.F."/>
            <person name="Gross E."/>
        </authorList>
    </citation>
    <scope>NUCLEOTIDE SEQUENCE [LARGE SCALE GENOMIC DNA]</scope>
    <source>
        <strain evidence="1 2">BRUESC1165</strain>
    </source>
</reference>
<protein>
    <submittedName>
        <fullName evidence="1">Uncharacterized protein</fullName>
    </submittedName>
</protein>
<dbReference type="Proteomes" id="UP001593940">
    <property type="component" value="Unassembled WGS sequence"/>
</dbReference>